<reference evidence="2" key="2">
    <citation type="journal article" date="2017" name="J. Anim. Genet.">
        <title>Multiple reference genome sequences of hot pepper reveal the massive evolution of plant disease resistance genes by retroduplication.</title>
        <authorList>
            <person name="Kim S."/>
            <person name="Park J."/>
            <person name="Yeom S.-I."/>
            <person name="Kim Y.-M."/>
            <person name="Seo E."/>
            <person name="Kim K.-T."/>
            <person name="Kim M.-S."/>
            <person name="Lee J.M."/>
            <person name="Cheong K."/>
            <person name="Shin H.-S."/>
            <person name="Kim S.-B."/>
            <person name="Han K."/>
            <person name="Lee J."/>
            <person name="Park M."/>
            <person name="Lee H.-A."/>
            <person name="Lee H.-Y."/>
            <person name="Lee Y."/>
            <person name="Oh S."/>
            <person name="Lee J.H."/>
            <person name="Choi E."/>
            <person name="Choi E."/>
            <person name="Lee S.E."/>
            <person name="Jeon J."/>
            <person name="Kim H."/>
            <person name="Choi G."/>
            <person name="Song H."/>
            <person name="Lee J."/>
            <person name="Lee S.-C."/>
            <person name="Kwon J.-K."/>
            <person name="Lee H.-Y."/>
            <person name="Koo N."/>
            <person name="Hong Y."/>
            <person name="Kim R.W."/>
            <person name="Kang W.-H."/>
            <person name="Huh J.H."/>
            <person name="Kang B.-C."/>
            <person name="Yang T.-J."/>
            <person name="Lee Y.-H."/>
            <person name="Bennetzen J.L."/>
            <person name="Choi D."/>
        </authorList>
    </citation>
    <scope>NUCLEOTIDE SEQUENCE [LARGE SCALE GENOMIC DNA]</scope>
    <source>
        <strain evidence="2">cv. PBC81</strain>
    </source>
</reference>
<protein>
    <recommendedName>
        <fullName evidence="3">Serine-threonine/tyrosine-protein kinase catalytic domain-containing protein</fullName>
    </recommendedName>
</protein>
<comment type="caution">
    <text evidence="2">The sequence shown here is derived from an EMBL/GenBank/DDBJ whole genome shotgun (WGS) entry which is preliminary data.</text>
</comment>
<dbReference type="Gene3D" id="1.10.510.10">
    <property type="entry name" value="Transferase(Phosphotransferase) domain 1"/>
    <property type="match status" value="1"/>
</dbReference>
<dbReference type="InterPro" id="IPR011009">
    <property type="entry name" value="Kinase-like_dom_sf"/>
</dbReference>
<dbReference type="SUPFAM" id="SSF56112">
    <property type="entry name" value="Protein kinase-like (PK-like)"/>
    <property type="match status" value="1"/>
</dbReference>
<dbReference type="AlphaFoldDB" id="A0A2G2UYY2"/>
<evidence type="ECO:0000256" key="1">
    <source>
        <dbReference type="SAM" id="MobiDB-lite"/>
    </source>
</evidence>
<reference evidence="2" key="1">
    <citation type="journal article" date="2017" name="Genome Biol.">
        <title>New reference genome sequences of hot pepper reveal the massive evolution of plant disease-resistance genes by retroduplication.</title>
        <authorList>
            <person name="Kim S."/>
            <person name="Park J."/>
            <person name="Yeom S.I."/>
            <person name="Kim Y.M."/>
            <person name="Seo E."/>
            <person name="Kim K.T."/>
            <person name="Kim M.S."/>
            <person name="Lee J.M."/>
            <person name="Cheong K."/>
            <person name="Shin H.S."/>
            <person name="Kim S.B."/>
            <person name="Han K."/>
            <person name="Lee J."/>
            <person name="Park M."/>
            <person name="Lee H.A."/>
            <person name="Lee H.Y."/>
            <person name="Lee Y."/>
            <person name="Oh S."/>
            <person name="Lee J.H."/>
            <person name="Choi E."/>
            <person name="Choi E."/>
            <person name="Lee S.E."/>
            <person name="Jeon J."/>
            <person name="Kim H."/>
            <person name="Choi G."/>
            <person name="Song H."/>
            <person name="Lee J."/>
            <person name="Lee S.C."/>
            <person name="Kwon J.K."/>
            <person name="Lee H.Y."/>
            <person name="Koo N."/>
            <person name="Hong Y."/>
            <person name="Kim R.W."/>
            <person name="Kang W.H."/>
            <person name="Huh J.H."/>
            <person name="Kang B.C."/>
            <person name="Yang T.J."/>
            <person name="Lee Y.H."/>
            <person name="Bennetzen J.L."/>
            <person name="Choi D."/>
        </authorList>
    </citation>
    <scope>NUCLEOTIDE SEQUENCE [LARGE SCALE GENOMIC DNA]</scope>
    <source>
        <strain evidence="2">PBC81</strain>
        <tissue evidence="2">Leaf</tissue>
    </source>
</reference>
<organism evidence="2">
    <name type="scientific">Capsicum baccatum</name>
    <name type="common">Peruvian pepper</name>
    <dbReference type="NCBI Taxonomy" id="33114"/>
    <lineage>
        <taxon>Eukaryota</taxon>
        <taxon>Viridiplantae</taxon>
        <taxon>Streptophyta</taxon>
        <taxon>Embryophyta</taxon>
        <taxon>Tracheophyta</taxon>
        <taxon>Spermatophyta</taxon>
        <taxon>Magnoliopsida</taxon>
        <taxon>eudicotyledons</taxon>
        <taxon>Gunneridae</taxon>
        <taxon>Pentapetalae</taxon>
        <taxon>asterids</taxon>
        <taxon>lamiids</taxon>
        <taxon>Solanales</taxon>
        <taxon>Solanaceae</taxon>
        <taxon>Solanoideae</taxon>
        <taxon>Capsiceae</taxon>
        <taxon>Capsicum</taxon>
    </lineage>
</organism>
<evidence type="ECO:0008006" key="3">
    <source>
        <dbReference type="Google" id="ProtNLM"/>
    </source>
</evidence>
<dbReference type="OrthoDB" id="4062651at2759"/>
<proteinExistence type="predicted"/>
<name>A0A2G2UYY2_CAPBA</name>
<feature type="region of interest" description="Disordered" evidence="1">
    <location>
        <begin position="92"/>
        <end position="117"/>
    </location>
</feature>
<evidence type="ECO:0000313" key="2">
    <source>
        <dbReference type="EMBL" id="PHT25922.1"/>
    </source>
</evidence>
<gene>
    <name evidence="2" type="ORF">CQW23_34463</name>
</gene>
<sequence length="117" mass="13554">MKDKVDEDEGYVSPKSDVYVFSMLLITKKEFDYSFFYTKECRKENLVDESFKEVDLQTGSRITNLTYRCTNTEPEERPTMKDVLDVLKEATKMGAKGGKRERDENEDGSQGGETKKR</sequence>
<dbReference type="EMBL" id="MLFT02001174">
    <property type="protein sequence ID" value="PHT25922.1"/>
    <property type="molecule type" value="Genomic_DNA"/>
</dbReference>
<accession>A0A2G2UYY2</accession>